<dbReference type="Proteomes" id="UP001201179">
    <property type="component" value="Unassembled WGS sequence"/>
</dbReference>
<dbReference type="EMBL" id="CYZI01000007">
    <property type="protein sequence ID" value="CUO25871.1"/>
    <property type="molecule type" value="Genomic_DNA"/>
</dbReference>
<name>A0A174DJY0_PHOVU</name>
<dbReference type="InterPro" id="IPR007358">
    <property type="entry name" value="Nucleoid_associated_NdpA"/>
</dbReference>
<dbReference type="EMBL" id="JAKKWZ010000031">
    <property type="protein sequence ID" value="MCG0341230.1"/>
    <property type="molecule type" value="Genomic_DNA"/>
</dbReference>
<dbReference type="Proteomes" id="UP000095333">
    <property type="component" value="Unassembled WGS sequence"/>
</dbReference>
<dbReference type="RefSeq" id="WP_226890835.1">
    <property type="nucleotide sequence ID" value="NZ_CAXKYE010000028.1"/>
</dbReference>
<dbReference type="AlphaFoldDB" id="A0A174DJY0"/>
<evidence type="ECO:0000313" key="1">
    <source>
        <dbReference type="EMBL" id="CUO25871.1"/>
    </source>
</evidence>
<evidence type="ECO:0000313" key="2">
    <source>
        <dbReference type="EMBL" id="MCG0341230.1"/>
    </source>
</evidence>
<accession>A0A174DJY0</accession>
<gene>
    <name evidence="1" type="ORF">ERS852457_01629</name>
    <name evidence="2" type="ORF">L4X52_14720</name>
</gene>
<sequence>MMVKFKLGIPVIATVQKVGNKSREEGIAFASKADDMSFASEFVSTLVKNTFKFDTFSQFDSIDSLDMNPSYRFVRKIFENKDEFVKQSNNLARHLYDQSIHPHISNGEFYVIYIDGCIINDETVDAVMLLKTEAKDNFLTVSYENGEYSIKSQLGLSTKHLDKGCIIFNTQSDNGYLISIVETSTIRQDGRYWSNNFLYIKEIITDFQHTEHIADFCSTVVRQISKGNPEKSLDLVKASRKIIQILQNEGREVNTNELISSLAIDEEVASMLLSYKREYEERSGEMPETFKIAQNAAKRKAITKANILKIGSGFELKVLDSSAIIEQGYDDEKKQNFLKLYYR</sequence>
<protein>
    <submittedName>
        <fullName evidence="1">37-kD nucleoid-associated bacterial protein</fullName>
    </submittedName>
    <submittedName>
        <fullName evidence="2">Nucleoid-associated protein</fullName>
    </submittedName>
</protein>
<dbReference type="GO" id="GO:0009295">
    <property type="term" value="C:nucleoid"/>
    <property type="evidence" value="ECO:0007669"/>
    <property type="project" value="InterPro"/>
</dbReference>
<reference evidence="1 3" key="1">
    <citation type="submission" date="2015-09" db="EMBL/GenBank/DDBJ databases">
        <authorList>
            <consortium name="Pathogen Informatics"/>
        </authorList>
    </citation>
    <scope>NUCLEOTIDE SEQUENCE [LARGE SCALE GENOMIC DNA]</scope>
    <source>
        <strain evidence="1 3">2789STDY5834842</strain>
    </source>
</reference>
<proteinExistence type="predicted"/>
<reference evidence="2" key="2">
    <citation type="submission" date="2022-01" db="EMBL/GenBank/DDBJ databases">
        <authorList>
            <person name="Mingchao X."/>
        </authorList>
    </citation>
    <scope>NUCLEOTIDE SEQUENCE</scope>
    <source>
        <strain evidence="2">Bv4372</strain>
    </source>
</reference>
<organism evidence="1 3">
    <name type="scientific">Phocaeicola vulgatus</name>
    <name type="common">Bacteroides vulgatus</name>
    <dbReference type="NCBI Taxonomy" id="821"/>
    <lineage>
        <taxon>Bacteria</taxon>
        <taxon>Pseudomonadati</taxon>
        <taxon>Bacteroidota</taxon>
        <taxon>Bacteroidia</taxon>
        <taxon>Bacteroidales</taxon>
        <taxon>Bacteroidaceae</taxon>
        <taxon>Phocaeicola</taxon>
    </lineage>
</organism>
<dbReference type="Pfam" id="PF04245">
    <property type="entry name" value="NA37"/>
    <property type="match status" value="1"/>
</dbReference>
<evidence type="ECO:0000313" key="3">
    <source>
        <dbReference type="Proteomes" id="UP000095333"/>
    </source>
</evidence>